<evidence type="ECO:0000256" key="7">
    <source>
        <dbReference type="PROSITE-ProRule" id="PRU01256"/>
    </source>
</evidence>
<name>A0A0A0KXZ8_CUCSA</name>
<gene>
    <name evidence="10" type="ORF">Csa_5G651690</name>
</gene>
<dbReference type="GO" id="GO:0004528">
    <property type="term" value="F:phosphodiesterase I activity"/>
    <property type="evidence" value="ECO:0007669"/>
    <property type="project" value="UniProtKB-EC"/>
</dbReference>
<evidence type="ECO:0000256" key="2">
    <source>
        <dbReference type="ARBA" id="ARBA00022763"/>
    </source>
</evidence>
<keyword evidence="8" id="KW-0460">Magnesium</keyword>
<comment type="subcellular location">
    <subcellularLocation>
        <location evidence="8">Nucleus</location>
    </subcellularLocation>
</comment>
<dbReference type="GO" id="GO:0005634">
    <property type="term" value="C:nucleus"/>
    <property type="evidence" value="ECO:0007669"/>
    <property type="project" value="UniProtKB-SubCell"/>
</dbReference>
<evidence type="ECO:0000313" key="11">
    <source>
        <dbReference type="Proteomes" id="UP000029981"/>
    </source>
</evidence>
<dbReference type="OMA" id="GASEICC"/>
<evidence type="ECO:0000313" key="10">
    <source>
        <dbReference type="EMBL" id="KGN52711.1"/>
    </source>
</evidence>
<dbReference type="AlphaFoldDB" id="A0A0A0KXZ8"/>
<feature type="domain" description="UBZ4-type" evidence="9">
    <location>
        <begin position="63"/>
        <end position="92"/>
    </location>
</feature>
<dbReference type="InterPro" id="IPR033315">
    <property type="entry name" value="Fan1-like"/>
</dbReference>
<dbReference type="GO" id="GO:0016818">
    <property type="term" value="F:hydrolase activity, acting on acid anhydrides, in phosphorus-containing anhydrides"/>
    <property type="evidence" value="ECO:0007669"/>
    <property type="project" value="InterPro"/>
</dbReference>
<evidence type="ECO:0000256" key="1">
    <source>
        <dbReference type="ARBA" id="ARBA00022723"/>
    </source>
</evidence>
<dbReference type="Gene3D" id="3.30.160.60">
    <property type="entry name" value="Classic Zinc Finger"/>
    <property type="match status" value="1"/>
</dbReference>
<dbReference type="InterPro" id="IPR014905">
    <property type="entry name" value="HIRAN"/>
</dbReference>
<reference evidence="10 11" key="3">
    <citation type="journal article" date="2010" name="BMC Genomics">
        <title>Transcriptome sequencing and comparative analysis of cucumber flowers with different sex types.</title>
        <authorList>
            <person name="Guo S."/>
            <person name="Zheng Y."/>
            <person name="Joung J.G."/>
            <person name="Liu S."/>
            <person name="Zhang Z."/>
            <person name="Crasta O.R."/>
            <person name="Sobral B.W."/>
            <person name="Xu Y."/>
            <person name="Huang S."/>
            <person name="Fei Z."/>
        </authorList>
    </citation>
    <scope>NUCLEOTIDE SEQUENCE [LARGE SCALE GENOMIC DNA]</scope>
    <source>
        <strain evidence="11">cv. 9930</strain>
    </source>
</reference>
<keyword evidence="5" id="KW-0862">Zinc</keyword>
<keyword evidence="3 7" id="KW-0863">Zinc-finger</keyword>
<dbReference type="GO" id="GO:0036297">
    <property type="term" value="P:interstrand cross-link repair"/>
    <property type="evidence" value="ECO:0007669"/>
    <property type="project" value="InterPro"/>
</dbReference>
<dbReference type="Pfam" id="PF08797">
    <property type="entry name" value="HIRAN"/>
    <property type="match status" value="1"/>
</dbReference>
<keyword evidence="1 8" id="KW-0479">Metal-binding</keyword>
<keyword evidence="8" id="KW-0540">Nuclease</keyword>
<comment type="function">
    <text evidence="8">Nuclease required for the repair of DNA interstrand cross-links (ICL). Acts as a 5'-3' exonuclease that anchors at a cut end of DNA and cleaves DNA successively at every third nucleotide, allowing to excise an ICL from one strand through flanking incisions.</text>
</comment>
<keyword evidence="6 7" id="KW-0234">DNA repair</keyword>
<dbReference type="Gramene" id="KGN52711">
    <property type="protein sequence ID" value="KGN52711"/>
    <property type="gene ID" value="Csa_5G651690"/>
</dbReference>
<protein>
    <recommendedName>
        <fullName evidence="8">Fanconi-associated nuclease</fullName>
        <ecNumber evidence="8">3.1.4.1</ecNumber>
    </recommendedName>
</protein>
<evidence type="ECO:0000256" key="5">
    <source>
        <dbReference type="ARBA" id="ARBA00022833"/>
    </source>
</evidence>
<keyword evidence="4 8" id="KW-0378">Hydrolase</keyword>
<dbReference type="GO" id="GO:0008270">
    <property type="term" value="F:zinc ion binding"/>
    <property type="evidence" value="ECO:0007669"/>
    <property type="project" value="UniProtKB-KW"/>
</dbReference>
<dbReference type="PANTHER" id="PTHR15749">
    <property type="entry name" value="FANCONI-ASSOCIATED NUCLEASE 1"/>
    <property type="match status" value="1"/>
</dbReference>
<comment type="similarity">
    <text evidence="8">Belongs to the FAN1 family.</text>
</comment>
<organism evidence="10 11">
    <name type="scientific">Cucumis sativus</name>
    <name type="common">Cucumber</name>
    <dbReference type="NCBI Taxonomy" id="3659"/>
    <lineage>
        <taxon>Eukaryota</taxon>
        <taxon>Viridiplantae</taxon>
        <taxon>Streptophyta</taxon>
        <taxon>Embryophyta</taxon>
        <taxon>Tracheophyta</taxon>
        <taxon>Spermatophyta</taxon>
        <taxon>Magnoliopsida</taxon>
        <taxon>eudicotyledons</taxon>
        <taxon>Gunneridae</taxon>
        <taxon>Pentapetalae</taxon>
        <taxon>rosids</taxon>
        <taxon>fabids</taxon>
        <taxon>Cucurbitales</taxon>
        <taxon>Cucurbitaceae</taxon>
        <taxon>Benincaseae</taxon>
        <taxon>Cucumis</taxon>
    </lineage>
</organism>
<keyword evidence="2 7" id="KW-0227">DNA damage</keyword>
<reference evidence="10 11" key="1">
    <citation type="journal article" date="2009" name="Nat. Genet.">
        <title>The genome of the cucumber, Cucumis sativus L.</title>
        <authorList>
            <person name="Huang S."/>
            <person name="Li R."/>
            <person name="Zhang Z."/>
            <person name="Li L."/>
            <person name="Gu X."/>
            <person name="Fan W."/>
            <person name="Lucas W.J."/>
            <person name="Wang X."/>
            <person name="Xie B."/>
            <person name="Ni P."/>
            <person name="Ren Y."/>
            <person name="Zhu H."/>
            <person name="Li J."/>
            <person name="Lin K."/>
            <person name="Jin W."/>
            <person name="Fei Z."/>
            <person name="Li G."/>
            <person name="Staub J."/>
            <person name="Kilian A."/>
            <person name="van der Vossen E.A."/>
            <person name="Wu Y."/>
            <person name="Guo J."/>
            <person name="He J."/>
            <person name="Jia Z."/>
            <person name="Ren Y."/>
            <person name="Tian G."/>
            <person name="Lu Y."/>
            <person name="Ruan J."/>
            <person name="Qian W."/>
            <person name="Wang M."/>
            <person name="Huang Q."/>
            <person name="Li B."/>
            <person name="Xuan Z."/>
            <person name="Cao J."/>
            <person name="Asan"/>
            <person name="Wu Z."/>
            <person name="Zhang J."/>
            <person name="Cai Q."/>
            <person name="Bai Y."/>
            <person name="Zhao B."/>
            <person name="Han Y."/>
            <person name="Li Y."/>
            <person name="Li X."/>
            <person name="Wang S."/>
            <person name="Shi Q."/>
            <person name="Liu S."/>
            <person name="Cho W.K."/>
            <person name="Kim J.Y."/>
            <person name="Xu Y."/>
            <person name="Heller-Uszynska K."/>
            <person name="Miao H."/>
            <person name="Cheng Z."/>
            <person name="Zhang S."/>
            <person name="Wu J."/>
            <person name="Yang Y."/>
            <person name="Kang H."/>
            <person name="Li M."/>
            <person name="Liang H."/>
            <person name="Ren X."/>
            <person name="Shi Z."/>
            <person name="Wen M."/>
            <person name="Jian M."/>
            <person name="Yang H."/>
            <person name="Zhang G."/>
            <person name="Yang Z."/>
            <person name="Chen R."/>
            <person name="Liu S."/>
            <person name="Li J."/>
            <person name="Ma L."/>
            <person name="Liu H."/>
            <person name="Zhou Y."/>
            <person name="Zhao J."/>
            <person name="Fang X."/>
            <person name="Li G."/>
            <person name="Fang L."/>
            <person name="Li Y."/>
            <person name="Liu D."/>
            <person name="Zheng H."/>
            <person name="Zhang Y."/>
            <person name="Qin N."/>
            <person name="Li Z."/>
            <person name="Yang G."/>
            <person name="Yang S."/>
            <person name="Bolund L."/>
            <person name="Kristiansen K."/>
            <person name="Zheng H."/>
            <person name="Li S."/>
            <person name="Zhang X."/>
            <person name="Yang H."/>
            <person name="Wang J."/>
            <person name="Sun R."/>
            <person name="Zhang B."/>
            <person name="Jiang S."/>
            <person name="Wang J."/>
            <person name="Du Y."/>
            <person name="Li S."/>
        </authorList>
    </citation>
    <scope>NUCLEOTIDE SEQUENCE [LARGE SCALE GENOMIC DNA]</scope>
    <source>
        <strain evidence="11">cv. 9930</strain>
    </source>
</reference>
<evidence type="ECO:0000256" key="3">
    <source>
        <dbReference type="ARBA" id="ARBA00022771"/>
    </source>
</evidence>
<dbReference type="Pfam" id="PF21315">
    <property type="entry name" value="FAN1_HTH"/>
    <property type="match status" value="1"/>
</dbReference>
<dbReference type="SMART" id="SM00734">
    <property type="entry name" value="ZnF_Rad18"/>
    <property type="match status" value="1"/>
</dbReference>
<dbReference type="InterPro" id="IPR049125">
    <property type="entry name" value="FAN1-like_WH"/>
</dbReference>
<comment type="cofactor">
    <cofactor evidence="8">
        <name>Mg(2+)</name>
        <dbReference type="ChEBI" id="CHEBI:18420"/>
    </cofactor>
    <cofactor evidence="8">
        <name>Mn(2+)</name>
        <dbReference type="ChEBI" id="CHEBI:29035"/>
    </cofactor>
</comment>
<reference evidence="10 11" key="4">
    <citation type="journal article" date="2011" name="BMC Genomics">
        <title>RNA-Seq improves annotation of protein-coding genes in the cucumber genome.</title>
        <authorList>
            <person name="Li Z."/>
            <person name="Zhang Z."/>
            <person name="Yan P."/>
            <person name="Huang S."/>
            <person name="Fei Z."/>
            <person name="Lin K."/>
        </authorList>
    </citation>
    <scope>NUCLEOTIDE SEQUENCE [LARGE SCALE GENOMIC DNA]</scope>
    <source>
        <strain evidence="11">cv. 9930</strain>
    </source>
</reference>
<dbReference type="STRING" id="3659.A0A0A0KXZ8"/>
<dbReference type="GO" id="GO:0003677">
    <property type="term" value="F:DNA binding"/>
    <property type="evidence" value="ECO:0007669"/>
    <property type="project" value="InterPro"/>
</dbReference>
<evidence type="ECO:0000259" key="9">
    <source>
        <dbReference type="PROSITE" id="PS51908"/>
    </source>
</evidence>
<evidence type="ECO:0000256" key="4">
    <source>
        <dbReference type="ARBA" id="ARBA00022801"/>
    </source>
</evidence>
<proteinExistence type="inferred from homology"/>
<dbReference type="EC" id="3.1.4.1" evidence="8"/>
<dbReference type="Proteomes" id="UP000029981">
    <property type="component" value="Chromosome 5"/>
</dbReference>
<sequence>MLKGRESLVRLVGKRRRFLPNRLAILESTLNLCSDDHCNPLPAEKNLDPCDDGDIESRTSREYVTCPVCSCRVNGEDSIINSHLDECLSRGTKRKLTQSTLLQLNFYSRSKVQHQAHVLKSEKKESSVGPGDGPMPNNIHKLPKDASYIENDEIVCDSLVECAMRPQKDCLFDTLNHCEGSNGASEICCSPKNKISEMVLGKDDLSGMILQTFIVGRKFSNEKELNLGERISLERDPTNVKDPNAIKVISADSECCKMLGYLPRELAQFLSPLIEKYYSDIFQGLVTTAPRSSVDVVPIEVMCDNKLFHENNFDNEEFKSLWTSIQKAIDSTKIFTPIALKYQKNFSLLIQEVLQSYSHLLSGDEKHFLDVFSSLSDDSQRLFIRLYLRKGPWFRMSCTSYKEVLDPKRAAKELSEAGYLCCFDTTEADNTDMIQILNILAVSELREIMHLLKKGASGVRCRVVNSGEICRRDVHEGLTRSGV</sequence>
<comment type="catalytic activity">
    <reaction evidence="8">
        <text>Hydrolytically removes 5'-nucleotides successively from the 3'-hydroxy termini of 3'-hydroxy-terminated oligonucleotides.</text>
        <dbReference type="EC" id="3.1.4.1"/>
    </reaction>
</comment>
<dbReference type="Gene3D" id="3.30.70.2330">
    <property type="match status" value="1"/>
</dbReference>
<accession>A0A0A0KXZ8</accession>
<dbReference type="PANTHER" id="PTHR15749:SF4">
    <property type="entry name" value="FANCONI-ASSOCIATED NUCLEASE 1"/>
    <property type="match status" value="1"/>
</dbReference>
<evidence type="ECO:0000256" key="8">
    <source>
        <dbReference type="RuleBase" id="RU365033"/>
    </source>
</evidence>
<dbReference type="InterPro" id="IPR006642">
    <property type="entry name" value="Rad18_UBZ4"/>
</dbReference>
<dbReference type="PROSITE" id="PS51908">
    <property type="entry name" value="ZF_UBZ4"/>
    <property type="match status" value="1"/>
</dbReference>
<reference evidence="10 11" key="2">
    <citation type="journal article" date="2009" name="PLoS ONE">
        <title>An integrated genetic and cytogenetic map of the cucumber genome.</title>
        <authorList>
            <person name="Ren Y."/>
            <person name="Zhang Z."/>
            <person name="Liu J."/>
            <person name="Staub J.E."/>
            <person name="Han Y."/>
            <person name="Cheng Z."/>
            <person name="Li X."/>
            <person name="Lu J."/>
            <person name="Miao H."/>
            <person name="Kang H."/>
            <person name="Xie B."/>
            <person name="Gu X."/>
            <person name="Wang X."/>
            <person name="Du Y."/>
            <person name="Jin W."/>
            <person name="Huang S."/>
        </authorList>
    </citation>
    <scope>NUCLEOTIDE SEQUENCE [LARGE SCALE GENOMIC DNA]</scope>
    <source>
        <strain evidence="11">cv. 9930</strain>
    </source>
</reference>
<dbReference type="EMBL" id="CM002926">
    <property type="protein sequence ID" value="KGN52711.1"/>
    <property type="molecule type" value="Genomic_DNA"/>
</dbReference>
<evidence type="ECO:0000256" key="6">
    <source>
        <dbReference type="ARBA" id="ARBA00023204"/>
    </source>
</evidence>
<keyword evidence="8" id="KW-0539">Nucleus</keyword>
<keyword evidence="11" id="KW-1185">Reference proteome</keyword>
<keyword evidence="8" id="KW-0464">Manganese</keyword>
<dbReference type="SMART" id="SM00910">
    <property type="entry name" value="HIRAN"/>
    <property type="match status" value="1"/>
</dbReference>